<sequence>MEYQHADHLAGQQEGKHGLAPFGTSFEGFLFGPEGDESSPLAKKKIKSEEGNKAVVTDKA</sequence>
<reference evidence="2 3" key="1">
    <citation type="submission" date="2023-01" db="EMBL/GenBank/DDBJ databases">
        <title>Analysis of 21 Apiospora genomes using comparative genomics revels a genus with tremendous synthesis potential of carbohydrate active enzymes and secondary metabolites.</title>
        <authorList>
            <person name="Sorensen T."/>
        </authorList>
    </citation>
    <scope>NUCLEOTIDE SEQUENCE [LARGE SCALE GENOMIC DNA]</scope>
    <source>
        <strain evidence="2 3">CBS 135458</strain>
    </source>
</reference>
<keyword evidence="3" id="KW-1185">Reference proteome</keyword>
<dbReference type="EMBL" id="JAQQWL010000005">
    <property type="protein sequence ID" value="KAK8074188.1"/>
    <property type="molecule type" value="Genomic_DNA"/>
</dbReference>
<gene>
    <name evidence="2" type="ORF">PG994_005087</name>
</gene>
<organism evidence="2 3">
    <name type="scientific">Apiospora phragmitis</name>
    <dbReference type="NCBI Taxonomy" id="2905665"/>
    <lineage>
        <taxon>Eukaryota</taxon>
        <taxon>Fungi</taxon>
        <taxon>Dikarya</taxon>
        <taxon>Ascomycota</taxon>
        <taxon>Pezizomycotina</taxon>
        <taxon>Sordariomycetes</taxon>
        <taxon>Xylariomycetidae</taxon>
        <taxon>Amphisphaeriales</taxon>
        <taxon>Apiosporaceae</taxon>
        <taxon>Apiospora</taxon>
    </lineage>
</organism>
<feature type="compositionally biased region" description="Basic and acidic residues" evidence="1">
    <location>
        <begin position="47"/>
        <end position="60"/>
    </location>
</feature>
<dbReference type="Proteomes" id="UP001480595">
    <property type="component" value="Unassembled WGS sequence"/>
</dbReference>
<dbReference type="GeneID" id="92089559"/>
<proteinExistence type="predicted"/>
<evidence type="ECO:0000313" key="3">
    <source>
        <dbReference type="Proteomes" id="UP001480595"/>
    </source>
</evidence>
<comment type="caution">
    <text evidence="2">The sequence shown here is derived from an EMBL/GenBank/DDBJ whole genome shotgun (WGS) entry which is preliminary data.</text>
</comment>
<name>A0ABR1VSF4_9PEZI</name>
<feature type="region of interest" description="Disordered" evidence="1">
    <location>
        <begin position="1"/>
        <end position="60"/>
    </location>
</feature>
<evidence type="ECO:0000256" key="1">
    <source>
        <dbReference type="SAM" id="MobiDB-lite"/>
    </source>
</evidence>
<protein>
    <submittedName>
        <fullName evidence="2">Uncharacterized protein</fullName>
    </submittedName>
</protein>
<accession>A0ABR1VSF4</accession>
<evidence type="ECO:0000313" key="2">
    <source>
        <dbReference type="EMBL" id="KAK8074188.1"/>
    </source>
</evidence>
<dbReference type="RefSeq" id="XP_066718663.1">
    <property type="nucleotide sequence ID" value="XM_066856496.1"/>
</dbReference>